<dbReference type="Pfam" id="PF17259">
    <property type="entry name" value="DUF5325"/>
    <property type="match status" value="1"/>
</dbReference>
<reference evidence="3" key="1">
    <citation type="submission" date="2017-09" db="EMBL/GenBank/DDBJ databases">
        <title>Bacterial strain isolated from the female urinary microbiota.</title>
        <authorList>
            <person name="Thomas-White K."/>
            <person name="Kumar N."/>
            <person name="Forster S."/>
            <person name="Putonti C."/>
            <person name="Lawley T."/>
            <person name="Wolfe A.J."/>
        </authorList>
    </citation>
    <scope>NUCLEOTIDE SEQUENCE [LARGE SCALE GENOMIC DNA]</scope>
    <source>
        <strain evidence="3">UMB0959</strain>
    </source>
</reference>
<keyword evidence="1" id="KW-0812">Transmembrane</keyword>
<evidence type="ECO:0000313" key="3">
    <source>
        <dbReference type="Proteomes" id="UP000243626"/>
    </source>
</evidence>
<evidence type="ECO:0000256" key="1">
    <source>
        <dbReference type="SAM" id="Phobius"/>
    </source>
</evidence>
<feature type="transmembrane region" description="Helical" evidence="1">
    <location>
        <begin position="7"/>
        <end position="25"/>
    </location>
</feature>
<keyword evidence="1" id="KW-0472">Membrane</keyword>
<sequence length="62" mass="6991">MEKKSKGIFFILAVLAIVLLVLLSVTLAEEMWGFAILLAIGFVAIFGIGFTLKKKYRENDWL</sequence>
<gene>
    <name evidence="2" type="ORF">CJ229_000080</name>
</gene>
<feature type="transmembrane region" description="Helical" evidence="1">
    <location>
        <begin position="31"/>
        <end position="52"/>
    </location>
</feature>
<keyword evidence="1" id="KW-1133">Transmembrane helix</keyword>
<dbReference type="InterPro" id="IPR035211">
    <property type="entry name" value="DUF5325"/>
</dbReference>
<dbReference type="Proteomes" id="UP000243626">
    <property type="component" value="Chromosome"/>
</dbReference>
<protein>
    <submittedName>
        <fullName evidence="2">DUF5325 family protein</fullName>
    </submittedName>
</protein>
<proteinExistence type="predicted"/>
<dbReference type="KEGG" id="nmy:CJ229_000080"/>
<dbReference type="RefSeq" id="WP_068128930.1">
    <property type="nucleotide sequence ID" value="NZ_CP136964.1"/>
</dbReference>
<organism evidence="2 3">
    <name type="scientific">Nosocomiicoccus massiliensis</name>
    <dbReference type="NCBI Taxonomy" id="1232430"/>
    <lineage>
        <taxon>Bacteria</taxon>
        <taxon>Bacillati</taxon>
        <taxon>Bacillota</taxon>
        <taxon>Bacilli</taxon>
        <taxon>Bacillales</taxon>
        <taxon>Staphylococcaceae</taxon>
        <taxon>Nosocomiicoccus</taxon>
    </lineage>
</organism>
<reference evidence="2 3" key="2">
    <citation type="submission" date="2023-10" db="EMBL/GenBank/DDBJ databases">
        <authorList>
            <person name="Choi B."/>
        </authorList>
    </citation>
    <scope>NUCLEOTIDE SEQUENCE [LARGE SCALE GENOMIC DNA]</scope>
    <source>
        <strain evidence="2 3">UMB0959</strain>
    </source>
</reference>
<evidence type="ECO:0000313" key="2">
    <source>
        <dbReference type="EMBL" id="WOS96173.1"/>
    </source>
</evidence>
<dbReference type="AlphaFoldDB" id="A0AAF1BRM3"/>
<dbReference type="EMBL" id="CP136964">
    <property type="protein sequence ID" value="WOS96173.1"/>
    <property type="molecule type" value="Genomic_DNA"/>
</dbReference>
<accession>A0AAF1BRM3</accession>
<keyword evidence="3" id="KW-1185">Reference proteome</keyword>
<name>A0AAF1BRM3_9STAP</name>